<dbReference type="Gene3D" id="3.20.20.100">
    <property type="entry name" value="NADP-dependent oxidoreductase domain"/>
    <property type="match status" value="1"/>
</dbReference>
<dbReference type="InterPro" id="IPR023210">
    <property type="entry name" value="NADP_OxRdtase_dom"/>
</dbReference>
<evidence type="ECO:0000313" key="3">
    <source>
        <dbReference type="EMBL" id="MDB7082959.1"/>
    </source>
</evidence>
<dbReference type="Proteomes" id="UP001211987">
    <property type="component" value="Unassembled WGS sequence"/>
</dbReference>
<accession>A0AB35IHQ5</accession>
<dbReference type="PANTHER" id="PTHR43625:SF77">
    <property type="entry name" value="ALDO-KETO REDUCTASE"/>
    <property type="match status" value="1"/>
</dbReference>
<dbReference type="SUPFAM" id="SSF51430">
    <property type="entry name" value="NAD(P)-linked oxidoreductase"/>
    <property type="match status" value="1"/>
</dbReference>
<reference evidence="3" key="1">
    <citation type="submission" date="2023-01" db="EMBL/GenBank/DDBJ databases">
        <title>Human gut microbiome strain richness.</title>
        <authorList>
            <person name="Chen-Liaw A."/>
        </authorList>
    </citation>
    <scope>NUCLEOTIDE SEQUENCE</scope>
    <source>
        <strain evidence="3">1001217st2_G6_1001217B_191108</strain>
    </source>
</reference>
<proteinExistence type="predicted"/>
<evidence type="ECO:0000256" key="1">
    <source>
        <dbReference type="ARBA" id="ARBA00023002"/>
    </source>
</evidence>
<organism evidence="3 4">
    <name type="scientific">Thomasclavelia ramosa</name>
    <dbReference type="NCBI Taxonomy" id="1547"/>
    <lineage>
        <taxon>Bacteria</taxon>
        <taxon>Bacillati</taxon>
        <taxon>Bacillota</taxon>
        <taxon>Erysipelotrichia</taxon>
        <taxon>Erysipelotrichales</taxon>
        <taxon>Coprobacillaceae</taxon>
        <taxon>Thomasclavelia</taxon>
    </lineage>
</organism>
<feature type="domain" description="NADP-dependent oxidoreductase" evidence="2">
    <location>
        <begin position="16"/>
        <end position="314"/>
    </location>
</feature>
<dbReference type="Pfam" id="PF00248">
    <property type="entry name" value="Aldo_ket_red"/>
    <property type="match status" value="1"/>
</dbReference>
<dbReference type="AlphaFoldDB" id="A0AB35IHQ5"/>
<sequence length="325" mass="36927">MMIKRQLGKTDMYVSPIGLGCMGFSHAYGLAEDKERAIQTIKQAYKMGYNFFDTAECYTGENTDGTISYNEELVGEALKKVREQVVIATKFGVEHKGDHLELDSSPEKIYASIEGSLKKLQTDYIDLYYQHRIDPKVEPEVVAGVMKELIAAGKIKAWGISETTEEYLRRAHAVCPVTAIQNRYSMMARWYEDLFVVCKELGITYVAFSPMANGLLSGKFTPDSTFEKGDFRNNMPQYQKEGYEKAKKLLNLLKVLSEKKNCTMAQLSIAWMLRKKDFIVPIPGSRKLERLEENFRAGEIEVTIDEIKEIDALLDTIDFDVFGGH</sequence>
<protein>
    <submittedName>
        <fullName evidence="3">Aldo/keto reductase</fullName>
    </submittedName>
</protein>
<dbReference type="GO" id="GO:0016491">
    <property type="term" value="F:oxidoreductase activity"/>
    <property type="evidence" value="ECO:0007669"/>
    <property type="project" value="UniProtKB-KW"/>
</dbReference>
<name>A0AB35IHQ5_9FIRM</name>
<dbReference type="PANTHER" id="PTHR43625">
    <property type="entry name" value="AFLATOXIN B1 ALDEHYDE REDUCTASE"/>
    <property type="match status" value="1"/>
</dbReference>
<gene>
    <name evidence="3" type="ORF">PM738_04025</name>
</gene>
<evidence type="ECO:0000313" key="4">
    <source>
        <dbReference type="Proteomes" id="UP001211987"/>
    </source>
</evidence>
<dbReference type="InterPro" id="IPR036812">
    <property type="entry name" value="NAD(P)_OxRdtase_dom_sf"/>
</dbReference>
<keyword evidence="1" id="KW-0560">Oxidoreductase</keyword>
<dbReference type="EMBL" id="JAQLKE010000004">
    <property type="protein sequence ID" value="MDB7082959.1"/>
    <property type="molecule type" value="Genomic_DNA"/>
</dbReference>
<dbReference type="GO" id="GO:0005737">
    <property type="term" value="C:cytoplasm"/>
    <property type="evidence" value="ECO:0007669"/>
    <property type="project" value="TreeGrafter"/>
</dbReference>
<evidence type="ECO:0000259" key="2">
    <source>
        <dbReference type="Pfam" id="PF00248"/>
    </source>
</evidence>
<dbReference type="InterPro" id="IPR050791">
    <property type="entry name" value="Aldo-Keto_reductase"/>
</dbReference>
<comment type="caution">
    <text evidence="3">The sequence shown here is derived from an EMBL/GenBank/DDBJ whole genome shotgun (WGS) entry which is preliminary data.</text>
</comment>